<dbReference type="Pfam" id="PF00755">
    <property type="entry name" value="Carn_acyltransf"/>
    <property type="match status" value="1"/>
</dbReference>
<evidence type="ECO:0000256" key="1">
    <source>
        <dbReference type="ARBA" id="ARBA00005232"/>
    </source>
</evidence>
<evidence type="ECO:0000313" key="7">
    <source>
        <dbReference type="Proteomes" id="UP000092993"/>
    </source>
</evidence>
<feature type="compositionally biased region" description="Polar residues" evidence="4">
    <location>
        <begin position="1"/>
        <end position="19"/>
    </location>
</feature>
<feature type="region of interest" description="Disordered" evidence="4">
    <location>
        <begin position="1"/>
        <end position="23"/>
    </location>
</feature>
<organism evidence="6 7">
    <name type="scientific">Grifola frondosa</name>
    <name type="common">Maitake</name>
    <name type="synonym">Polyporus frondosus</name>
    <dbReference type="NCBI Taxonomy" id="5627"/>
    <lineage>
        <taxon>Eukaryota</taxon>
        <taxon>Fungi</taxon>
        <taxon>Dikarya</taxon>
        <taxon>Basidiomycota</taxon>
        <taxon>Agaricomycotina</taxon>
        <taxon>Agaricomycetes</taxon>
        <taxon>Polyporales</taxon>
        <taxon>Grifolaceae</taxon>
        <taxon>Grifola</taxon>
    </lineage>
</organism>
<dbReference type="InterPro" id="IPR000542">
    <property type="entry name" value="Carn_acyl_trans"/>
</dbReference>
<keyword evidence="7" id="KW-1185">Reference proteome</keyword>
<dbReference type="SUPFAM" id="SSF52777">
    <property type="entry name" value="CoA-dependent acyltransferases"/>
    <property type="match status" value="1"/>
</dbReference>
<dbReference type="OrthoDB" id="240216at2759"/>
<keyword evidence="2 6" id="KW-0808">Transferase</keyword>
<dbReference type="Proteomes" id="UP000092993">
    <property type="component" value="Unassembled WGS sequence"/>
</dbReference>
<name>A0A1C7M725_GRIFR</name>
<dbReference type="InterPro" id="IPR042231">
    <property type="entry name" value="Cho/carn_acyl_trans_2"/>
</dbReference>
<dbReference type="GO" id="GO:0016746">
    <property type="term" value="F:acyltransferase activity"/>
    <property type="evidence" value="ECO:0007669"/>
    <property type="project" value="UniProtKB-KW"/>
</dbReference>
<comment type="similarity">
    <text evidence="1">Belongs to the carnitine/choline acetyltransferase family.</text>
</comment>
<evidence type="ECO:0000256" key="3">
    <source>
        <dbReference type="ARBA" id="ARBA00023315"/>
    </source>
</evidence>
<dbReference type="Gene3D" id="3.30.559.70">
    <property type="entry name" value="Choline/Carnitine o-acyltransferase, domain 2"/>
    <property type="match status" value="1"/>
</dbReference>
<evidence type="ECO:0000256" key="2">
    <source>
        <dbReference type="ARBA" id="ARBA00022679"/>
    </source>
</evidence>
<dbReference type="InterPro" id="IPR039551">
    <property type="entry name" value="Cho/carn_acyl_trans"/>
</dbReference>
<accession>A0A1C7M725</accession>
<gene>
    <name evidence="6" type="primary">CAT2_3</name>
    <name evidence="6" type="ORF">A0H81_07950</name>
</gene>
<reference evidence="6 7" key="1">
    <citation type="submission" date="2016-03" db="EMBL/GenBank/DDBJ databases">
        <title>Whole genome sequencing of Grifola frondosa 9006-11.</title>
        <authorList>
            <person name="Min B."/>
            <person name="Park H."/>
            <person name="Kim J.-G."/>
            <person name="Cho H."/>
            <person name="Oh Y.-L."/>
            <person name="Kong W.-S."/>
            <person name="Choi I.-G."/>
        </authorList>
    </citation>
    <scope>NUCLEOTIDE SEQUENCE [LARGE SCALE GENOMIC DNA]</scope>
    <source>
        <strain evidence="6 7">9006-11</strain>
    </source>
</reference>
<evidence type="ECO:0000259" key="5">
    <source>
        <dbReference type="Pfam" id="PF00755"/>
    </source>
</evidence>
<evidence type="ECO:0000256" key="4">
    <source>
        <dbReference type="SAM" id="MobiDB-lite"/>
    </source>
</evidence>
<sequence length="180" mass="21087">MQSASSSHKIRTNSTQSAPTLPRLPVPKLHLTLQKYLKSIQPFLLEDEARGGPPFESSYNIRVKWAEDFEHGLGQICQERLLALDKASPNNWLDDNFWLKKAYHEWRAPLLINSNWWLALNHDPIIPEDVIYGRAPSRKSGFTEWQVRRASWLVYRLLDFKARLERQELHPDTTRSEPRC</sequence>
<feature type="domain" description="Choline/carnitine acyltransferase" evidence="5">
    <location>
        <begin position="24"/>
        <end position="173"/>
    </location>
</feature>
<dbReference type="STRING" id="5627.A0A1C7M725"/>
<keyword evidence="3" id="KW-0012">Acyltransferase</keyword>
<evidence type="ECO:0000313" key="6">
    <source>
        <dbReference type="EMBL" id="OBZ72166.1"/>
    </source>
</evidence>
<dbReference type="PANTHER" id="PTHR22589">
    <property type="entry name" value="CARNITINE O-ACYLTRANSFERASE"/>
    <property type="match status" value="1"/>
</dbReference>
<proteinExistence type="inferred from homology"/>
<dbReference type="PANTHER" id="PTHR22589:SF107">
    <property type="entry name" value="CHOLINE_CARNITINE ACYLTRANSFERASE DOMAIN-CONTAINING PROTEIN"/>
    <property type="match status" value="1"/>
</dbReference>
<dbReference type="InterPro" id="IPR023213">
    <property type="entry name" value="CAT-like_dom_sf"/>
</dbReference>
<protein>
    <submittedName>
        <fullName evidence="6">Carnitine O-acetyltransferase, mitochondrial</fullName>
    </submittedName>
</protein>
<comment type="caution">
    <text evidence="6">The sequence shown here is derived from an EMBL/GenBank/DDBJ whole genome shotgun (WGS) entry which is preliminary data.</text>
</comment>
<dbReference type="Gene3D" id="3.30.559.10">
    <property type="entry name" value="Chloramphenicol acetyltransferase-like domain"/>
    <property type="match status" value="1"/>
</dbReference>
<dbReference type="AlphaFoldDB" id="A0A1C7M725"/>
<dbReference type="EMBL" id="LUGG01000009">
    <property type="protein sequence ID" value="OBZ72166.1"/>
    <property type="molecule type" value="Genomic_DNA"/>
</dbReference>